<evidence type="ECO:0000256" key="2">
    <source>
        <dbReference type="SAM" id="Phobius"/>
    </source>
</evidence>
<feature type="transmembrane region" description="Helical" evidence="2">
    <location>
        <begin position="556"/>
        <end position="576"/>
    </location>
</feature>
<feature type="compositionally biased region" description="Basic residues" evidence="1">
    <location>
        <begin position="524"/>
        <end position="533"/>
    </location>
</feature>
<keyword evidence="2" id="KW-1133">Transmembrane helix</keyword>
<comment type="caution">
    <text evidence="3">The sequence shown here is derived from an EMBL/GenBank/DDBJ whole genome shotgun (WGS) entry which is preliminary data.</text>
</comment>
<feature type="compositionally biased region" description="Pro residues" evidence="1">
    <location>
        <begin position="183"/>
        <end position="192"/>
    </location>
</feature>
<organism evidence="3 4">
    <name type="scientific">Cephalotrichum gorgonifer</name>
    <dbReference type="NCBI Taxonomy" id="2041049"/>
    <lineage>
        <taxon>Eukaryota</taxon>
        <taxon>Fungi</taxon>
        <taxon>Dikarya</taxon>
        <taxon>Ascomycota</taxon>
        <taxon>Pezizomycotina</taxon>
        <taxon>Sordariomycetes</taxon>
        <taxon>Hypocreomycetidae</taxon>
        <taxon>Microascales</taxon>
        <taxon>Microascaceae</taxon>
        <taxon>Cephalotrichum</taxon>
    </lineage>
</organism>
<dbReference type="EMBL" id="ONZQ02000006">
    <property type="protein sequence ID" value="SPO02246.1"/>
    <property type="molecule type" value="Genomic_DNA"/>
</dbReference>
<feature type="compositionally biased region" description="Low complexity" evidence="1">
    <location>
        <begin position="166"/>
        <end position="182"/>
    </location>
</feature>
<evidence type="ECO:0000256" key="1">
    <source>
        <dbReference type="SAM" id="MobiDB-lite"/>
    </source>
</evidence>
<feature type="compositionally biased region" description="Low complexity" evidence="1">
    <location>
        <begin position="81"/>
        <end position="94"/>
    </location>
</feature>
<feature type="compositionally biased region" description="Low complexity" evidence="1">
    <location>
        <begin position="273"/>
        <end position="284"/>
    </location>
</feature>
<gene>
    <name evidence="3" type="ORF">DNG_04919</name>
</gene>
<feature type="compositionally biased region" description="Low complexity" evidence="1">
    <location>
        <begin position="114"/>
        <end position="123"/>
    </location>
</feature>
<keyword evidence="4" id="KW-1185">Reference proteome</keyword>
<feature type="compositionally biased region" description="Polar residues" evidence="1">
    <location>
        <begin position="103"/>
        <end position="112"/>
    </location>
</feature>
<protein>
    <recommendedName>
        <fullName evidence="5">Acetylserotonin methytransferase-like protein</fullName>
    </recommendedName>
</protein>
<dbReference type="Proteomes" id="UP001187682">
    <property type="component" value="Unassembled WGS sequence"/>
</dbReference>
<evidence type="ECO:0000313" key="4">
    <source>
        <dbReference type="Proteomes" id="UP001187682"/>
    </source>
</evidence>
<dbReference type="AlphaFoldDB" id="A0AAE8MX22"/>
<name>A0AAE8MX22_9PEZI</name>
<feature type="region of interest" description="Disordered" evidence="1">
    <location>
        <begin position="1"/>
        <end position="194"/>
    </location>
</feature>
<accession>A0AAE8MX22</accession>
<feature type="compositionally biased region" description="Pro residues" evidence="1">
    <location>
        <begin position="149"/>
        <end position="163"/>
    </location>
</feature>
<feature type="compositionally biased region" description="Low complexity" evidence="1">
    <location>
        <begin position="24"/>
        <end position="38"/>
    </location>
</feature>
<reference evidence="3" key="1">
    <citation type="submission" date="2018-03" db="EMBL/GenBank/DDBJ databases">
        <authorList>
            <person name="Guldener U."/>
        </authorList>
    </citation>
    <scope>NUCLEOTIDE SEQUENCE</scope>
</reference>
<feature type="region of interest" description="Disordered" evidence="1">
    <location>
        <begin position="511"/>
        <end position="537"/>
    </location>
</feature>
<proteinExistence type="predicted"/>
<evidence type="ECO:0008006" key="5">
    <source>
        <dbReference type="Google" id="ProtNLM"/>
    </source>
</evidence>
<feature type="region of interest" description="Disordered" evidence="1">
    <location>
        <begin position="259"/>
        <end position="298"/>
    </location>
</feature>
<sequence>MSPQPPAAGGFSLFPNTASPPPGQRRQTPRPSTSSSSPVENIPHHPTVVIPGPYSNPGQTPPPGYGGRQTPQARVASPVHQPRQSQEQQQPRQPADVPDRSETAFSQAQTLVLRSASTRSRSSIAKKPLYDDNNGDEPPPIRSIFPQPMYSPEPVTPRSPPPHIDAVAAAPQPHWAPHAQQPTGPPPQPPPISTTEELKAMWKAANGWKASQSEGQVFCLGLTQERDAPVYTLSSSTQAFYNMRVDPTSASAYITLSRHDPSKVCKGPPPSTSPSAATPTTPGSFRSRKSNGGATTKQAWQEVLCTTLEEEPRRHRPNDGLVADLSPAAAIRMATEKPDDEGAVALAERECARLVWDDDSASHYLVHPALATPFCVTIERHPASAWGPGRVEYTLEHHESPNHLARLTREATGDGHLEIDTALASKIESFFVVDVAVAALLVVASGDKSFEVTAAFDPPPPVPAAIYAPPGSGIMPDHFSLRSQSRVDSAPTTKGGRLWKKKATTEDIEMQDVESQESYGGPGKVKKAQKPKKVKGDRIRDGLPWPVRIAVTPGIWFAKAVIWMITAVLKTFVWVLKGVAKKLGLIGTTK</sequence>
<evidence type="ECO:0000313" key="3">
    <source>
        <dbReference type="EMBL" id="SPO02246.1"/>
    </source>
</evidence>
<keyword evidence="2" id="KW-0472">Membrane</keyword>
<keyword evidence="2" id="KW-0812">Transmembrane</keyword>